<dbReference type="Proteomes" id="UP000663860">
    <property type="component" value="Unassembled WGS sequence"/>
</dbReference>
<name>A0A815RG21_9BILA</name>
<protein>
    <submittedName>
        <fullName evidence="1">Uncharacterized protein</fullName>
    </submittedName>
</protein>
<dbReference type="AlphaFoldDB" id="A0A815RG21"/>
<proteinExistence type="predicted"/>
<organism evidence="1 2">
    <name type="scientific">Adineta steineri</name>
    <dbReference type="NCBI Taxonomy" id="433720"/>
    <lineage>
        <taxon>Eukaryota</taxon>
        <taxon>Metazoa</taxon>
        <taxon>Spiralia</taxon>
        <taxon>Gnathifera</taxon>
        <taxon>Rotifera</taxon>
        <taxon>Eurotatoria</taxon>
        <taxon>Bdelloidea</taxon>
        <taxon>Adinetida</taxon>
        <taxon>Adinetidae</taxon>
        <taxon>Adineta</taxon>
    </lineage>
</organism>
<evidence type="ECO:0000313" key="2">
    <source>
        <dbReference type="Proteomes" id="UP000663860"/>
    </source>
</evidence>
<evidence type="ECO:0000313" key="1">
    <source>
        <dbReference type="EMBL" id="CAF1476602.1"/>
    </source>
</evidence>
<accession>A0A815RG21</accession>
<sequence>MHQSKKKNVRRLQWGIFGNKYILKNSTLVCSCQNNGSCPLPANLYLYKTFETFGIYDLNRIKNVFFNQSCLNILLLSYNNTLNISILNQSLSSRFLSTTKIEKLEEKYSSTLTCPCTQISIPYRDSITIEVKYHQICTSDFVIKKYVNYLFYEEYWYGYKRRDIRVRSSAYFLFFSNLYQISQITINNATEEFLNQIFINTKLISEFKFNIQIENIILQIKNVTLKKFIEA</sequence>
<comment type="caution">
    <text evidence="1">The sequence shown here is derived from an EMBL/GenBank/DDBJ whole genome shotgun (WGS) entry which is preliminary data.</text>
</comment>
<reference evidence="1" key="1">
    <citation type="submission" date="2021-02" db="EMBL/GenBank/DDBJ databases">
        <authorList>
            <person name="Nowell W R."/>
        </authorList>
    </citation>
    <scope>NUCLEOTIDE SEQUENCE</scope>
</reference>
<gene>
    <name evidence="1" type="ORF">IZO911_LOCUS43757</name>
</gene>
<dbReference type="EMBL" id="CAJNOE010002285">
    <property type="protein sequence ID" value="CAF1476602.1"/>
    <property type="molecule type" value="Genomic_DNA"/>
</dbReference>